<proteinExistence type="predicted"/>
<dbReference type="AlphaFoldDB" id="A0ABD4EFP7"/>
<organism evidence="2 3">
    <name type="scientific">Staphylococcus lugdunensis</name>
    <dbReference type="NCBI Taxonomy" id="28035"/>
    <lineage>
        <taxon>Bacteria</taxon>
        <taxon>Bacillati</taxon>
        <taxon>Bacillota</taxon>
        <taxon>Bacilli</taxon>
        <taxon>Bacillales</taxon>
        <taxon>Staphylococcaceae</taxon>
        <taxon>Staphylococcus</taxon>
    </lineage>
</organism>
<protein>
    <submittedName>
        <fullName evidence="2">Uncharacterized protein</fullName>
    </submittedName>
</protein>
<evidence type="ECO:0000256" key="1">
    <source>
        <dbReference type="SAM" id="MobiDB-lite"/>
    </source>
</evidence>
<gene>
    <name evidence="2" type="ORF">HMPREF3225_01326</name>
</gene>
<feature type="compositionally biased region" description="Polar residues" evidence="1">
    <location>
        <begin position="21"/>
        <end position="31"/>
    </location>
</feature>
<comment type="caution">
    <text evidence="2">The sequence shown here is derived from an EMBL/GenBank/DDBJ whole genome shotgun (WGS) entry which is preliminary data.</text>
</comment>
<evidence type="ECO:0000313" key="3">
    <source>
        <dbReference type="Proteomes" id="UP000070063"/>
    </source>
</evidence>
<dbReference type="Proteomes" id="UP000070063">
    <property type="component" value="Unassembled WGS sequence"/>
</dbReference>
<feature type="compositionally biased region" description="Basic and acidic residues" evidence="1">
    <location>
        <begin position="1"/>
        <end position="10"/>
    </location>
</feature>
<name>A0ABD4EFP7_STALU</name>
<sequence length="51" mass="5863">MKTLHCDKNIPDIQKTHPHIQKNTPQIQGPQQKGFRKESRRTTQAGVDPTK</sequence>
<accession>A0ABD4EFP7</accession>
<evidence type="ECO:0000313" key="2">
    <source>
        <dbReference type="EMBL" id="KXA38140.1"/>
    </source>
</evidence>
<reference evidence="2 3" key="1">
    <citation type="submission" date="2016-01" db="EMBL/GenBank/DDBJ databases">
        <authorList>
            <person name="Mitreva M."/>
            <person name="Pepin K.H."/>
            <person name="Mihindukulasuriya K.A."/>
            <person name="Fulton R."/>
            <person name="Fronick C."/>
            <person name="O'Laughlin M."/>
            <person name="Miner T."/>
            <person name="Herter B."/>
            <person name="Rosa B.A."/>
            <person name="Cordes M."/>
            <person name="Tomlinson C."/>
            <person name="Wollam A."/>
            <person name="Palsikar V.B."/>
            <person name="Mardis E.R."/>
            <person name="Wilson R.K."/>
        </authorList>
    </citation>
    <scope>NUCLEOTIDE SEQUENCE [LARGE SCALE GENOMIC DNA]</scope>
    <source>
        <strain evidence="2 3">MJR7738</strain>
    </source>
</reference>
<feature type="region of interest" description="Disordered" evidence="1">
    <location>
        <begin position="1"/>
        <end position="51"/>
    </location>
</feature>
<dbReference type="EMBL" id="LRQI01000056">
    <property type="protein sequence ID" value="KXA38140.1"/>
    <property type="molecule type" value="Genomic_DNA"/>
</dbReference>